<keyword evidence="5 7" id="KW-0472">Membrane</keyword>
<dbReference type="GO" id="GO:0016746">
    <property type="term" value="F:acyltransferase activity"/>
    <property type="evidence" value="ECO:0007669"/>
    <property type="project" value="UniProtKB-KW"/>
</dbReference>
<keyword evidence="6" id="KW-0012">Acyltransferase</keyword>
<keyword evidence="3 7" id="KW-0812">Transmembrane</keyword>
<evidence type="ECO:0000313" key="9">
    <source>
        <dbReference type="Proteomes" id="UP000285301"/>
    </source>
</evidence>
<dbReference type="Proteomes" id="UP000285301">
    <property type="component" value="Unassembled WGS sequence"/>
</dbReference>
<evidence type="ECO:0000256" key="1">
    <source>
        <dbReference type="ARBA" id="ARBA00004141"/>
    </source>
</evidence>
<comment type="subcellular location">
    <subcellularLocation>
        <location evidence="1">Membrane</location>
        <topology evidence="1">Multi-pass membrane protein</topology>
    </subcellularLocation>
</comment>
<keyword evidence="2" id="KW-0808">Transferase</keyword>
<dbReference type="AlphaFoldDB" id="A0A443RP61"/>
<dbReference type="GO" id="GO:0030258">
    <property type="term" value="P:lipid modification"/>
    <property type="evidence" value="ECO:0007669"/>
    <property type="project" value="TreeGrafter"/>
</dbReference>
<sequence>MLCWLGAYPKEAAAKPGKGPVKIFAYYDHKKQVSGEKIIYDYNTIKTCDEFLIEFSGSVRKTVKAWNQPTQYWLLRVYPKIIRICATGFISALWHGVHLGYFMCFSLLPLILIAEKPWDRYVKIVLKSSPIIFIAFWALKICILAYFAFPFFILDVRLSLKYWAALDWWAHKAMLILLIYAAMLKL</sequence>
<dbReference type="Pfam" id="PF03062">
    <property type="entry name" value="MBOAT"/>
    <property type="match status" value="1"/>
</dbReference>
<accession>A0A443RP61</accession>
<dbReference type="GO" id="GO:0016020">
    <property type="term" value="C:membrane"/>
    <property type="evidence" value="ECO:0007669"/>
    <property type="project" value="UniProtKB-SubCell"/>
</dbReference>
<evidence type="ECO:0000256" key="3">
    <source>
        <dbReference type="ARBA" id="ARBA00022692"/>
    </source>
</evidence>
<organism evidence="8 9">
    <name type="scientific">Dinothrombium tinctorium</name>
    <dbReference type="NCBI Taxonomy" id="1965070"/>
    <lineage>
        <taxon>Eukaryota</taxon>
        <taxon>Metazoa</taxon>
        <taxon>Ecdysozoa</taxon>
        <taxon>Arthropoda</taxon>
        <taxon>Chelicerata</taxon>
        <taxon>Arachnida</taxon>
        <taxon>Acari</taxon>
        <taxon>Acariformes</taxon>
        <taxon>Trombidiformes</taxon>
        <taxon>Prostigmata</taxon>
        <taxon>Anystina</taxon>
        <taxon>Parasitengona</taxon>
        <taxon>Trombidioidea</taxon>
        <taxon>Trombidiidae</taxon>
        <taxon>Dinothrombium</taxon>
    </lineage>
</organism>
<keyword evidence="4 7" id="KW-1133">Transmembrane helix</keyword>
<evidence type="ECO:0008006" key="10">
    <source>
        <dbReference type="Google" id="ProtNLM"/>
    </source>
</evidence>
<dbReference type="PANTHER" id="PTHR13906:SF4">
    <property type="entry name" value="LYSOPHOSPHOLIPID ACYLTRANSFERASE 6"/>
    <property type="match status" value="1"/>
</dbReference>
<comment type="caution">
    <text evidence="8">The sequence shown here is derived from an EMBL/GenBank/DDBJ whole genome shotgun (WGS) entry which is preliminary data.</text>
</comment>
<feature type="transmembrane region" description="Helical" evidence="7">
    <location>
        <begin position="166"/>
        <end position="183"/>
    </location>
</feature>
<reference evidence="8 9" key="1">
    <citation type="journal article" date="2018" name="Gigascience">
        <title>Genomes of trombidid mites reveal novel predicted allergens and laterally-transferred genes associated with secondary metabolism.</title>
        <authorList>
            <person name="Dong X."/>
            <person name="Chaisiri K."/>
            <person name="Xia D."/>
            <person name="Armstrong S.D."/>
            <person name="Fang Y."/>
            <person name="Donnelly M.J."/>
            <person name="Kadowaki T."/>
            <person name="McGarry J.W."/>
            <person name="Darby A.C."/>
            <person name="Makepeace B.L."/>
        </authorList>
    </citation>
    <scope>NUCLEOTIDE SEQUENCE [LARGE SCALE GENOMIC DNA]</scope>
    <source>
        <strain evidence="8">UoL-WK</strain>
    </source>
</reference>
<evidence type="ECO:0000256" key="6">
    <source>
        <dbReference type="ARBA" id="ARBA00023315"/>
    </source>
</evidence>
<dbReference type="InterPro" id="IPR004299">
    <property type="entry name" value="MBOAT_fam"/>
</dbReference>
<feature type="transmembrane region" description="Helical" evidence="7">
    <location>
        <begin position="84"/>
        <end position="111"/>
    </location>
</feature>
<evidence type="ECO:0000313" key="8">
    <source>
        <dbReference type="EMBL" id="RWS17045.1"/>
    </source>
</evidence>
<dbReference type="InterPro" id="IPR049941">
    <property type="entry name" value="LPLAT_7/PORCN-like"/>
</dbReference>
<feature type="transmembrane region" description="Helical" evidence="7">
    <location>
        <begin position="131"/>
        <end position="154"/>
    </location>
</feature>
<dbReference type="PANTHER" id="PTHR13906">
    <property type="entry name" value="PORCUPINE"/>
    <property type="match status" value="1"/>
</dbReference>
<protein>
    <recommendedName>
        <fullName evidence="10">Lysophospholipid acyltransferase 7-like protein</fullName>
    </recommendedName>
</protein>
<dbReference type="OrthoDB" id="7663182at2759"/>
<keyword evidence="9" id="KW-1185">Reference proteome</keyword>
<evidence type="ECO:0000256" key="4">
    <source>
        <dbReference type="ARBA" id="ARBA00022989"/>
    </source>
</evidence>
<dbReference type="STRING" id="1965070.A0A443RP61"/>
<gene>
    <name evidence="8" type="ORF">B4U79_10945</name>
</gene>
<name>A0A443RP61_9ACAR</name>
<evidence type="ECO:0000256" key="5">
    <source>
        <dbReference type="ARBA" id="ARBA00023136"/>
    </source>
</evidence>
<proteinExistence type="predicted"/>
<evidence type="ECO:0000256" key="7">
    <source>
        <dbReference type="SAM" id="Phobius"/>
    </source>
</evidence>
<evidence type="ECO:0000256" key="2">
    <source>
        <dbReference type="ARBA" id="ARBA00022679"/>
    </source>
</evidence>
<dbReference type="EMBL" id="NCKU01000128">
    <property type="protein sequence ID" value="RWS17045.1"/>
    <property type="molecule type" value="Genomic_DNA"/>
</dbReference>